<organism evidence="1">
    <name type="scientific">Fervidicoccus fontis</name>
    <dbReference type="NCBI Taxonomy" id="683846"/>
    <lineage>
        <taxon>Archaea</taxon>
        <taxon>Thermoproteota</taxon>
        <taxon>Thermoprotei</taxon>
        <taxon>Fervidicoccales</taxon>
        <taxon>Fervidicoccaceae</taxon>
        <taxon>Fervidicoccus</taxon>
    </lineage>
</organism>
<reference evidence="1" key="1">
    <citation type="journal article" date="2020" name="mSystems">
        <title>Genome- and Community-Level Interaction Insights into Carbon Utilization and Element Cycling Functions of Hydrothermarchaeota in Hydrothermal Sediment.</title>
        <authorList>
            <person name="Zhou Z."/>
            <person name="Liu Y."/>
            <person name="Xu W."/>
            <person name="Pan J."/>
            <person name="Luo Z.H."/>
            <person name="Li M."/>
        </authorList>
    </citation>
    <scope>NUCLEOTIDE SEQUENCE [LARGE SCALE GENOMIC DNA]</scope>
    <source>
        <strain evidence="1">SpSt-1116</strain>
    </source>
</reference>
<dbReference type="Pfam" id="PF06677">
    <property type="entry name" value="Auto_anti-p27"/>
    <property type="match status" value="1"/>
</dbReference>
<dbReference type="AlphaFoldDB" id="A0A7J3ZJR5"/>
<sequence>MERDEKTLAIKRSVELLKQGATMLSIHCPKCDSPLYKLKSGETVCPVHGRVLVVSRDEELVRISLESILSRLEEKIASRLSLYLDLVEEGNDEEVARKIRLWLDVLEGIRRVRMERRATGEGKSQ</sequence>
<dbReference type="EMBL" id="DRZC01000032">
    <property type="protein sequence ID" value="HHQ80299.1"/>
    <property type="molecule type" value="Genomic_DNA"/>
</dbReference>
<proteinExistence type="predicted"/>
<name>A0A7J3ZJR5_9CREN</name>
<gene>
    <name evidence="1" type="ORF">ENM78_02395</name>
</gene>
<evidence type="ECO:0000313" key="1">
    <source>
        <dbReference type="EMBL" id="HHQ80299.1"/>
    </source>
</evidence>
<protein>
    <recommendedName>
        <fullName evidence="2">Sjogrens syndrome scleroderma autoantigen 1</fullName>
    </recommendedName>
</protein>
<comment type="caution">
    <text evidence="1">The sequence shown here is derived from an EMBL/GenBank/DDBJ whole genome shotgun (WGS) entry which is preliminary data.</text>
</comment>
<dbReference type="InterPro" id="IPR009563">
    <property type="entry name" value="SSSCA1"/>
</dbReference>
<evidence type="ECO:0008006" key="2">
    <source>
        <dbReference type="Google" id="ProtNLM"/>
    </source>
</evidence>
<accession>A0A7J3ZJR5</accession>